<feature type="transmembrane region" description="Helical" evidence="7">
    <location>
        <begin position="176"/>
        <end position="196"/>
    </location>
</feature>
<dbReference type="PANTHER" id="PTHR32309:SF31">
    <property type="entry name" value="CAPSULAR EXOPOLYSACCHARIDE FAMILY"/>
    <property type="match status" value="1"/>
</dbReference>
<evidence type="ECO:0000256" key="2">
    <source>
        <dbReference type="ARBA" id="ARBA00006683"/>
    </source>
</evidence>
<reference evidence="9 10" key="1">
    <citation type="submission" date="2020-04" db="EMBL/GenBank/DDBJ databases">
        <authorList>
            <person name="Zhang R."/>
            <person name="Schippers A."/>
        </authorList>
    </citation>
    <scope>NUCLEOTIDE SEQUENCE [LARGE SCALE GENOMIC DNA]</scope>
    <source>
        <strain evidence="9 10">DSM 109850</strain>
    </source>
</reference>
<dbReference type="AlphaFoldDB" id="A0A7Y0Q323"/>
<gene>
    <name evidence="9" type="ORF">HIJ39_11410</name>
</gene>
<keyword evidence="10" id="KW-1185">Reference proteome</keyword>
<evidence type="ECO:0000313" key="9">
    <source>
        <dbReference type="EMBL" id="NMP22955.1"/>
    </source>
</evidence>
<dbReference type="GO" id="GO:0005886">
    <property type="term" value="C:plasma membrane"/>
    <property type="evidence" value="ECO:0007669"/>
    <property type="project" value="UniProtKB-SubCell"/>
</dbReference>
<comment type="similarity">
    <text evidence="2">Belongs to the CpsC/CapA family.</text>
</comment>
<sequence length="244" mass="25362">MELLEVWKTIRRRLWLVLLMAVLAGGTAASLCRWYLPKMYASTATLMVIPGSDSGAGSGGGTYIDTLVAAQQMVATYAALAESPEVLSQASQGLTNAPSPTALSHDVTAAAESGTNLMTVTVRANSPLLAQELANGVAQTLSSTVARVTGQSGLKVVASAKEQEKPVSPRTLRTTATGLALGLILGLLMSFIWNSLDDAIRREEEIVGALSCASLGVISRIPEAQGTAKRVASHAANPQRSVSS</sequence>
<protein>
    <recommendedName>
        <fullName evidence="8">Polysaccharide chain length determinant N-terminal domain-containing protein</fullName>
    </recommendedName>
</protein>
<dbReference type="Proteomes" id="UP000533476">
    <property type="component" value="Unassembled WGS sequence"/>
</dbReference>
<comment type="subcellular location">
    <subcellularLocation>
        <location evidence="1">Cell membrane</location>
        <topology evidence="1">Multi-pass membrane protein</topology>
    </subcellularLocation>
</comment>
<evidence type="ECO:0000256" key="1">
    <source>
        <dbReference type="ARBA" id="ARBA00004651"/>
    </source>
</evidence>
<dbReference type="InterPro" id="IPR050445">
    <property type="entry name" value="Bact_polysacc_biosynth/exp"/>
</dbReference>
<dbReference type="EMBL" id="JABBVZ010000035">
    <property type="protein sequence ID" value="NMP22955.1"/>
    <property type="molecule type" value="Genomic_DNA"/>
</dbReference>
<accession>A0A7Y0Q323</accession>
<keyword evidence="6 7" id="KW-0472">Membrane</keyword>
<keyword evidence="4 7" id="KW-0812">Transmembrane</keyword>
<keyword evidence="5 7" id="KW-1133">Transmembrane helix</keyword>
<comment type="caution">
    <text evidence="9">The sequence shown here is derived from an EMBL/GenBank/DDBJ whole genome shotgun (WGS) entry which is preliminary data.</text>
</comment>
<organism evidence="9 10">
    <name type="scientific">Sulfobacillus harzensis</name>
    <dbReference type="NCBI Taxonomy" id="2729629"/>
    <lineage>
        <taxon>Bacteria</taxon>
        <taxon>Bacillati</taxon>
        <taxon>Bacillota</taxon>
        <taxon>Clostridia</taxon>
        <taxon>Eubacteriales</taxon>
        <taxon>Clostridiales Family XVII. Incertae Sedis</taxon>
        <taxon>Sulfobacillus</taxon>
    </lineage>
</organism>
<evidence type="ECO:0000256" key="7">
    <source>
        <dbReference type="SAM" id="Phobius"/>
    </source>
</evidence>
<dbReference type="PANTHER" id="PTHR32309">
    <property type="entry name" value="TYROSINE-PROTEIN KINASE"/>
    <property type="match status" value="1"/>
</dbReference>
<dbReference type="RefSeq" id="WP_169099769.1">
    <property type="nucleotide sequence ID" value="NZ_JABBVZ010000035.1"/>
</dbReference>
<evidence type="ECO:0000259" key="8">
    <source>
        <dbReference type="Pfam" id="PF02706"/>
    </source>
</evidence>
<evidence type="ECO:0000256" key="5">
    <source>
        <dbReference type="ARBA" id="ARBA00022989"/>
    </source>
</evidence>
<evidence type="ECO:0000256" key="4">
    <source>
        <dbReference type="ARBA" id="ARBA00022692"/>
    </source>
</evidence>
<evidence type="ECO:0000313" key="10">
    <source>
        <dbReference type="Proteomes" id="UP000533476"/>
    </source>
</evidence>
<proteinExistence type="inferred from homology"/>
<dbReference type="InterPro" id="IPR003856">
    <property type="entry name" value="LPS_length_determ_N"/>
</dbReference>
<feature type="domain" description="Polysaccharide chain length determinant N-terminal" evidence="8">
    <location>
        <begin position="2"/>
        <end position="92"/>
    </location>
</feature>
<dbReference type="Pfam" id="PF02706">
    <property type="entry name" value="Wzz"/>
    <property type="match status" value="1"/>
</dbReference>
<keyword evidence="3" id="KW-1003">Cell membrane</keyword>
<name>A0A7Y0Q323_9FIRM</name>
<evidence type="ECO:0000256" key="3">
    <source>
        <dbReference type="ARBA" id="ARBA00022475"/>
    </source>
</evidence>
<evidence type="ECO:0000256" key="6">
    <source>
        <dbReference type="ARBA" id="ARBA00023136"/>
    </source>
</evidence>